<comment type="caution">
    <text evidence="1">The sequence shown here is derived from an EMBL/GenBank/DDBJ whole genome shotgun (WGS) entry which is preliminary data.</text>
</comment>
<dbReference type="AlphaFoldDB" id="A0A5D0RB17"/>
<proteinExistence type="predicted"/>
<organism evidence="1 2">
    <name type="scientific">Bizionia myxarmorum</name>
    <dbReference type="NCBI Taxonomy" id="291186"/>
    <lineage>
        <taxon>Bacteria</taxon>
        <taxon>Pseudomonadati</taxon>
        <taxon>Bacteroidota</taxon>
        <taxon>Flavobacteriia</taxon>
        <taxon>Flavobacteriales</taxon>
        <taxon>Flavobacteriaceae</taxon>
        <taxon>Bizionia</taxon>
    </lineage>
</organism>
<keyword evidence="2" id="KW-1185">Reference proteome</keyword>
<reference evidence="1 2" key="1">
    <citation type="submission" date="2019-08" db="EMBL/GenBank/DDBJ databases">
        <title>Genomes of Antarctic Bizionia species.</title>
        <authorList>
            <person name="Bowman J.P."/>
        </authorList>
    </citation>
    <scope>NUCLEOTIDE SEQUENCE [LARGE SCALE GENOMIC DNA]</scope>
    <source>
        <strain evidence="1 2">ADA-4</strain>
    </source>
</reference>
<sequence length="169" mass="19260">MKNILFILISSLLVNCGGNEAKNTSSLVDMKFHRYNEIDELSNYTKISDTVIYGNNEEPKHSILHLKNDLNNLVIFNSISSDTSNDKRLFTILDTLVIPNSNKSKLVTIGYCQINQDMNENLIAIVDKTDSLIIENIHKVWMANTASNKIESINNLDEITCFNEWFVMN</sequence>
<dbReference type="EMBL" id="VSKK01000001">
    <property type="protein sequence ID" value="TYB78563.1"/>
    <property type="molecule type" value="Genomic_DNA"/>
</dbReference>
<name>A0A5D0RB17_9FLAO</name>
<evidence type="ECO:0000313" key="2">
    <source>
        <dbReference type="Proteomes" id="UP000323720"/>
    </source>
</evidence>
<dbReference type="OrthoDB" id="1439479at2"/>
<dbReference type="RefSeq" id="WP_148402301.1">
    <property type="nucleotide sequence ID" value="NZ_VSKK01000001.1"/>
</dbReference>
<gene>
    <name evidence="1" type="ORF">ES674_01940</name>
</gene>
<dbReference type="Proteomes" id="UP000323720">
    <property type="component" value="Unassembled WGS sequence"/>
</dbReference>
<evidence type="ECO:0000313" key="1">
    <source>
        <dbReference type="EMBL" id="TYB78563.1"/>
    </source>
</evidence>
<accession>A0A5D0RB17</accession>
<protein>
    <submittedName>
        <fullName evidence="1">Uncharacterized protein</fullName>
    </submittedName>
</protein>